<dbReference type="CTD" id="9953412"/>
<dbReference type="OrthoDB" id="2664367at2759"/>
<dbReference type="FunFam" id="3.30.160.60:FF:000100">
    <property type="entry name" value="Zinc finger 45-like"/>
    <property type="match status" value="1"/>
</dbReference>
<keyword evidence="2" id="KW-0677">Repeat</keyword>
<keyword evidence="4" id="KW-0862">Zinc</keyword>
<proteinExistence type="predicted"/>
<dbReference type="InterPro" id="IPR036236">
    <property type="entry name" value="Znf_C2H2_sf"/>
</dbReference>
<sequence>MTDVMRALTIAMNIEKRAAKFTNVKNRIVEKSTIVGHHFTLTRGEIINHINLNLNAKTKSELMSVIMSDVLCARTVPKKIENTRKPTANHLFTNVKNPIVEKSTIVRHHFTLTRRENINHINLKSQCENCNKSFSRKDHLKEHQRDASEIH</sequence>
<evidence type="ECO:0000256" key="2">
    <source>
        <dbReference type="ARBA" id="ARBA00022737"/>
    </source>
</evidence>
<evidence type="ECO:0000259" key="6">
    <source>
        <dbReference type="PROSITE" id="PS50157"/>
    </source>
</evidence>
<dbReference type="AlphaFoldDB" id="A0A1S0TFT8"/>
<evidence type="ECO:0000256" key="4">
    <source>
        <dbReference type="ARBA" id="ARBA00022833"/>
    </source>
</evidence>
<keyword evidence="3 5" id="KW-0863">Zinc-finger</keyword>
<gene>
    <name evidence="7" type="ORF">LOAG_15917</name>
</gene>
<protein>
    <submittedName>
        <fullName evidence="7">Zinc finger protein</fullName>
    </submittedName>
</protein>
<dbReference type="PROSITE" id="PS50157">
    <property type="entry name" value="ZINC_FINGER_C2H2_2"/>
    <property type="match status" value="1"/>
</dbReference>
<dbReference type="Pfam" id="PF00096">
    <property type="entry name" value="zf-C2H2"/>
    <property type="match status" value="1"/>
</dbReference>
<dbReference type="RefSeq" id="XP_003151453.2">
    <property type="nucleotide sequence ID" value="XM_003151405.2"/>
</dbReference>
<evidence type="ECO:0000256" key="3">
    <source>
        <dbReference type="ARBA" id="ARBA00022771"/>
    </source>
</evidence>
<dbReference type="Gene3D" id="3.30.160.60">
    <property type="entry name" value="Classic Zinc Finger"/>
    <property type="match status" value="1"/>
</dbReference>
<dbReference type="GeneID" id="9953412"/>
<evidence type="ECO:0000256" key="1">
    <source>
        <dbReference type="ARBA" id="ARBA00022723"/>
    </source>
</evidence>
<dbReference type="InParanoid" id="A0A1S0TFT8"/>
<feature type="non-terminal residue" evidence="7">
    <location>
        <position position="151"/>
    </location>
</feature>
<dbReference type="GO" id="GO:0008270">
    <property type="term" value="F:zinc ion binding"/>
    <property type="evidence" value="ECO:0007669"/>
    <property type="project" value="UniProtKB-KW"/>
</dbReference>
<evidence type="ECO:0000256" key="5">
    <source>
        <dbReference type="PROSITE-ProRule" id="PRU00042"/>
    </source>
</evidence>
<name>A0A1S0TFT8_LOALO</name>
<dbReference type="InterPro" id="IPR013087">
    <property type="entry name" value="Znf_C2H2_type"/>
</dbReference>
<accession>A0A1S0TFT8</accession>
<dbReference type="SUPFAM" id="SSF57667">
    <property type="entry name" value="beta-beta-alpha zinc fingers"/>
    <property type="match status" value="1"/>
</dbReference>
<organism evidence="7">
    <name type="scientific">Loa loa</name>
    <name type="common">Eye worm</name>
    <name type="synonym">Filaria loa</name>
    <dbReference type="NCBI Taxonomy" id="7209"/>
    <lineage>
        <taxon>Eukaryota</taxon>
        <taxon>Metazoa</taxon>
        <taxon>Ecdysozoa</taxon>
        <taxon>Nematoda</taxon>
        <taxon>Chromadorea</taxon>
        <taxon>Rhabditida</taxon>
        <taxon>Spirurina</taxon>
        <taxon>Spiruromorpha</taxon>
        <taxon>Filarioidea</taxon>
        <taxon>Onchocercidae</taxon>
        <taxon>Loa</taxon>
    </lineage>
</organism>
<dbReference type="KEGG" id="loa:LOAG_15917"/>
<reference evidence="7" key="1">
    <citation type="submission" date="2012-04" db="EMBL/GenBank/DDBJ databases">
        <title>The Genome Sequence of Loa loa.</title>
        <authorList>
            <consortium name="The Broad Institute Genome Sequencing Platform"/>
            <consortium name="Broad Institute Genome Sequencing Center for Infectious Disease"/>
            <person name="Nutman T.B."/>
            <person name="Fink D.L."/>
            <person name="Russ C."/>
            <person name="Young S."/>
            <person name="Zeng Q."/>
            <person name="Gargeya S."/>
            <person name="Alvarado L."/>
            <person name="Berlin A."/>
            <person name="Chapman S.B."/>
            <person name="Chen Z."/>
            <person name="Freedman E."/>
            <person name="Gellesch M."/>
            <person name="Goldberg J."/>
            <person name="Griggs A."/>
            <person name="Gujja S."/>
            <person name="Heilman E.R."/>
            <person name="Heiman D."/>
            <person name="Howarth C."/>
            <person name="Mehta T."/>
            <person name="Neiman D."/>
            <person name="Pearson M."/>
            <person name="Roberts A."/>
            <person name="Saif S."/>
            <person name="Shea T."/>
            <person name="Shenoy N."/>
            <person name="Sisk P."/>
            <person name="Stolte C."/>
            <person name="Sykes S."/>
            <person name="White J."/>
            <person name="Yandava C."/>
            <person name="Haas B."/>
            <person name="Henn M.R."/>
            <person name="Nusbaum C."/>
            <person name="Birren B."/>
        </authorList>
    </citation>
    <scope>NUCLEOTIDE SEQUENCE [LARGE SCALE GENOMIC DNA]</scope>
</reference>
<dbReference type="EMBL" id="JH715244">
    <property type="protein sequence ID" value="EFO12616.2"/>
    <property type="molecule type" value="Genomic_DNA"/>
</dbReference>
<evidence type="ECO:0000313" key="7">
    <source>
        <dbReference type="EMBL" id="EFO12616.2"/>
    </source>
</evidence>
<feature type="domain" description="C2H2-type" evidence="6">
    <location>
        <begin position="125"/>
        <end position="151"/>
    </location>
</feature>
<keyword evidence="1" id="KW-0479">Metal-binding</keyword>